<dbReference type="InterPro" id="IPR036770">
    <property type="entry name" value="Ankyrin_rpt-contain_sf"/>
</dbReference>
<protein>
    <submittedName>
        <fullName evidence="1">Uncharacterized protein</fullName>
    </submittedName>
</protein>
<dbReference type="SUPFAM" id="SSF48403">
    <property type="entry name" value="Ankyrin repeat"/>
    <property type="match status" value="1"/>
</dbReference>
<evidence type="ECO:0000313" key="2">
    <source>
        <dbReference type="Proteomes" id="UP000054279"/>
    </source>
</evidence>
<reference evidence="1 2" key="1">
    <citation type="submission" date="2014-06" db="EMBL/GenBank/DDBJ databases">
        <title>Evolutionary Origins and Diversification of the Mycorrhizal Mutualists.</title>
        <authorList>
            <consortium name="DOE Joint Genome Institute"/>
            <consortium name="Mycorrhizal Genomics Consortium"/>
            <person name="Kohler A."/>
            <person name="Kuo A."/>
            <person name="Nagy L.G."/>
            <person name="Floudas D."/>
            <person name="Copeland A."/>
            <person name="Barry K.W."/>
            <person name="Cichocki N."/>
            <person name="Veneault-Fourrey C."/>
            <person name="LaButti K."/>
            <person name="Lindquist E.A."/>
            <person name="Lipzen A."/>
            <person name="Lundell T."/>
            <person name="Morin E."/>
            <person name="Murat C."/>
            <person name="Riley R."/>
            <person name="Ohm R."/>
            <person name="Sun H."/>
            <person name="Tunlid A."/>
            <person name="Henrissat B."/>
            <person name="Grigoriev I.V."/>
            <person name="Hibbett D.S."/>
            <person name="Martin F."/>
        </authorList>
    </citation>
    <scope>NUCLEOTIDE SEQUENCE [LARGE SCALE GENOMIC DNA]</scope>
    <source>
        <strain evidence="1 2">SS14</strain>
    </source>
</reference>
<organism evidence="1 2">
    <name type="scientific">Sphaerobolus stellatus (strain SS14)</name>
    <dbReference type="NCBI Taxonomy" id="990650"/>
    <lineage>
        <taxon>Eukaryota</taxon>
        <taxon>Fungi</taxon>
        <taxon>Dikarya</taxon>
        <taxon>Basidiomycota</taxon>
        <taxon>Agaricomycotina</taxon>
        <taxon>Agaricomycetes</taxon>
        <taxon>Phallomycetidae</taxon>
        <taxon>Geastrales</taxon>
        <taxon>Sphaerobolaceae</taxon>
        <taxon>Sphaerobolus</taxon>
    </lineage>
</organism>
<evidence type="ECO:0000313" key="1">
    <source>
        <dbReference type="EMBL" id="KIJ42494.1"/>
    </source>
</evidence>
<keyword evidence="2" id="KW-1185">Reference proteome</keyword>
<dbReference type="Proteomes" id="UP000054279">
    <property type="component" value="Unassembled WGS sequence"/>
</dbReference>
<dbReference type="AlphaFoldDB" id="A0A0C9V6B8"/>
<proteinExistence type="predicted"/>
<dbReference type="EMBL" id="KN837129">
    <property type="protein sequence ID" value="KIJ42494.1"/>
    <property type="molecule type" value="Genomic_DNA"/>
</dbReference>
<dbReference type="Gene3D" id="1.25.40.20">
    <property type="entry name" value="Ankyrin repeat-containing domain"/>
    <property type="match status" value="1"/>
</dbReference>
<gene>
    <name evidence="1" type="ORF">M422DRAFT_254273</name>
</gene>
<name>A0A0C9V6B8_SPHS4</name>
<accession>A0A0C9V6B8</accession>
<sequence>MTTLQQCQRVPADDEGCSDCHGRFPLLAHSLCSLGEDHYGIMPQDLIDEQHLQQGEEQFANTLCDHFAVFQHLKPWEWSPLAYLAKLGFVHGIKLCIARGWDDNEMHVDDEQCVPTSLSHVMRASLSRRLGAATVLLEHGGTDVIDVFRPCGDVIKYSPALQRLLSESRELYKANLARDLYEPAIRLLLDHGSLVNCPYYAGGTLLAPSIFGACEHLELEWVPQLLIEYGGCLDVVFQDLMDASTPWC</sequence>
<dbReference type="HOGENOM" id="CLU_1120719_0_0_1"/>